<dbReference type="EMBL" id="QNRT01000002">
    <property type="protein sequence ID" value="RBP50679.1"/>
    <property type="molecule type" value="Genomic_DNA"/>
</dbReference>
<dbReference type="Proteomes" id="UP000253083">
    <property type="component" value="Unassembled WGS sequence"/>
</dbReference>
<proteinExistence type="predicted"/>
<accession>A0A395JJJ0</accession>
<evidence type="ECO:0000313" key="2">
    <source>
        <dbReference type="EMBL" id="RBP50679.1"/>
    </source>
</evidence>
<dbReference type="InParanoid" id="A0A395JJJ0"/>
<reference evidence="2 3" key="1">
    <citation type="submission" date="2018-06" db="EMBL/GenBank/DDBJ databases">
        <title>Genomic Encyclopedia of Type Strains, Phase IV (KMG-IV): sequencing the most valuable type-strain genomes for metagenomic binning, comparative biology and taxonomic classification.</title>
        <authorList>
            <person name="Goeker M."/>
        </authorList>
    </citation>
    <scope>NUCLEOTIDE SEQUENCE [LARGE SCALE GENOMIC DNA]</scope>
    <source>
        <strain evidence="2 3">DSM 24032</strain>
    </source>
</reference>
<keyword evidence="3" id="KW-1185">Reference proteome</keyword>
<name>A0A395JJJ0_9GAMM</name>
<feature type="region of interest" description="Disordered" evidence="1">
    <location>
        <begin position="1"/>
        <end position="35"/>
    </location>
</feature>
<gene>
    <name evidence="2" type="ORF">DFR28_10290</name>
</gene>
<sequence>MQSKNYAKQKLCKAKTMQSKNVSRAKRFSELSHAE</sequence>
<evidence type="ECO:0000313" key="3">
    <source>
        <dbReference type="Proteomes" id="UP000253083"/>
    </source>
</evidence>
<comment type="caution">
    <text evidence="2">The sequence shown here is derived from an EMBL/GenBank/DDBJ whole genome shotgun (WGS) entry which is preliminary data.</text>
</comment>
<protein>
    <submittedName>
        <fullName evidence="2">Uncharacterized protein</fullName>
    </submittedName>
</protein>
<dbReference type="AlphaFoldDB" id="A0A395JJJ0"/>
<organism evidence="2 3">
    <name type="scientific">Arenicella xantha</name>
    <dbReference type="NCBI Taxonomy" id="644221"/>
    <lineage>
        <taxon>Bacteria</taxon>
        <taxon>Pseudomonadati</taxon>
        <taxon>Pseudomonadota</taxon>
        <taxon>Gammaproteobacteria</taxon>
        <taxon>Arenicellales</taxon>
        <taxon>Arenicellaceae</taxon>
        <taxon>Arenicella</taxon>
    </lineage>
</organism>
<evidence type="ECO:0000256" key="1">
    <source>
        <dbReference type="SAM" id="MobiDB-lite"/>
    </source>
</evidence>